<reference evidence="2" key="1">
    <citation type="submission" date="2014-09" db="EMBL/GenBank/DDBJ databases">
        <authorList>
            <person name="Magalhaes I.L.F."/>
            <person name="Oliveira U."/>
            <person name="Santos F.R."/>
            <person name="Vidigal T.H.D.A."/>
            <person name="Brescovit A.D."/>
            <person name="Santos A.J."/>
        </authorList>
    </citation>
    <scope>NUCLEOTIDE SEQUENCE</scope>
    <source>
        <tissue evidence="2">Shoot tissue taken approximately 20 cm above the soil surface</tissue>
    </source>
</reference>
<name>A0A0A9EVB9_ARUDO</name>
<evidence type="ECO:0000256" key="1">
    <source>
        <dbReference type="SAM" id="Phobius"/>
    </source>
</evidence>
<keyword evidence="1" id="KW-0812">Transmembrane</keyword>
<feature type="transmembrane region" description="Helical" evidence="1">
    <location>
        <begin position="12"/>
        <end position="32"/>
    </location>
</feature>
<sequence>MARIVGMNSSLRYTLVVAVVAVSPPLVVNCRLP</sequence>
<evidence type="ECO:0000313" key="2">
    <source>
        <dbReference type="EMBL" id="JAE01831.1"/>
    </source>
</evidence>
<dbReference type="AlphaFoldDB" id="A0A0A9EVB9"/>
<proteinExistence type="predicted"/>
<keyword evidence="1" id="KW-1133">Transmembrane helix</keyword>
<accession>A0A0A9EVB9</accession>
<organism evidence="2">
    <name type="scientific">Arundo donax</name>
    <name type="common">Giant reed</name>
    <name type="synonym">Donax arundinaceus</name>
    <dbReference type="NCBI Taxonomy" id="35708"/>
    <lineage>
        <taxon>Eukaryota</taxon>
        <taxon>Viridiplantae</taxon>
        <taxon>Streptophyta</taxon>
        <taxon>Embryophyta</taxon>
        <taxon>Tracheophyta</taxon>
        <taxon>Spermatophyta</taxon>
        <taxon>Magnoliopsida</taxon>
        <taxon>Liliopsida</taxon>
        <taxon>Poales</taxon>
        <taxon>Poaceae</taxon>
        <taxon>PACMAD clade</taxon>
        <taxon>Arundinoideae</taxon>
        <taxon>Arundineae</taxon>
        <taxon>Arundo</taxon>
    </lineage>
</organism>
<keyword evidence="1" id="KW-0472">Membrane</keyword>
<protein>
    <submittedName>
        <fullName evidence="2">Uncharacterized protein</fullName>
    </submittedName>
</protein>
<reference evidence="2" key="2">
    <citation type="journal article" date="2015" name="Data Brief">
        <title>Shoot transcriptome of the giant reed, Arundo donax.</title>
        <authorList>
            <person name="Barrero R.A."/>
            <person name="Guerrero F.D."/>
            <person name="Moolhuijzen P."/>
            <person name="Goolsby J.A."/>
            <person name="Tidwell J."/>
            <person name="Bellgard S.E."/>
            <person name="Bellgard M.I."/>
        </authorList>
    </citation>
    <scope>NUCLEOTIDE SEQUENCE</scope>
    <source>
        <tissue evidence="2">Shoot tissue taken approximately 20 cm above the soil surface</tissue>
    </source>
</reference>
<dbReference type="EMBL" id="GBRH01196065">
    <property type="protein sequence ID" value="JAE01831.1"/>
    <property type="molecule type" value="Transcribed_RNA"/>
</dbReference>